<keyword evidence="1" id="KW-0472">Membrane</keyword>
<comment type="caution">
    <text evidence="2">The sequence shown here is derived from an EMBL/GenBank/DDBJ whole genome shotgun (WGS) entry which is preliminary data.</text>
</comment>
<feature type="non-terminal residue" evidence="2">
    <location>
        <position position="67"/>
    </location>
</feature>
<keyword evidence="1" id="KW-1133">Transmembrane helix</keyword>
<organism evidence="2">
    <name type="scientific">marine sediment metagenome</name>
    <dbReference type="NCBI Taxonomy" id="412755"/>
    <lineage>
        <taxon>unclassified sequences</taxon>
        <taxon>metagenomes</taxon>
        <taxon>ecological metagenomes</taxon>
    </lineage>
</organism>
<sequence length="67" mass="7746">MKAIIKFFKRTYQNVMHSIAFYPVLISLLYGIAAVISLKFDSSNLVSQMKDEASYLFIQDYDTVRAM</sequence>
<dbReference type="AlphaFoldDB" id="A0A0F9NHW1"/>
<feature type="transmembrane region" description="Helical" evidence="1">
    <location>
        <begin position="20"/>
        <end position="40"/>
    </location>
</feature>
<dbReference type="EMBL" id="LAZR01003366">
    <property type="protein sequence ID" value="KKN19100.1"/>
    <property type="molecule type" value="Genomic_DNA"/>
</dbReference>
<protein>
    <recommendedName>
        <fullName evidence="3">ABC transporter permease</fullName>
    </recommendedName>
</protein>
<evidence type="ECO:0000256" key="1">
    <source>
        <dbReference type="SAM" id="Phobius"/>
    </source>
</evidence>
<name>A0A0F9NHW1_9ZZZZ</name>
<reference evidence="2" key="1">
    <citation type="journal article" date="2015" name="Nature">
        <title>Complex archaea that bridge the gap between prokaryotes and eukaryotes.</title>
        <authorList>
            <person name="Spang A."/>
            <person name="Saw J.H."/>
            <person name="Jorgensen S.L."/>
            <person name="Zaremba-Niedzwiedzka K."/>
            <person name="Martijn J."/>
            <person name="Lind A.E."/>
            <person name="van Eijk R."/>
            <person name="Schleper C."/>
            <person name="Guy L."/>
            <person name="Ettema T.J."/>
        </authorList>
    </citation>
    <scope>NUCLEOTIDE SEQUENCE</scope>
</reference>
<evidence type="ECO:0008006" key="3">
    <source>
        <dbReference type="Google" id="ProtNLM"/>
    </source>
</evidence>
<proteinExistence type="predicted"/>
<evidence type="ECO:0000313" key="2">
    <source>
        <dbReference type="EMBL" id="KKN19100.1"/>
    </source>
</evidence>
<keyword evidence="1" id="KW-0812">Transmembrane</keyword>
<accession>A0A0F9NHW1</accession>
<gene>
    <name evidence="2" type="ORF">LCGC14_0949030</name>
</gene>